<keyword evidence="2" id="KW-0472">Membrane</keyword>
<dbReference type="EMBL" id="NBCO01000029">
    <property type="protein sequence ID" value="ORC86354.1"/>
    <property type="molecule type" value="Genomic_DNA"/>
</dbReference>
<dbReference type="OrthoDB" id="269298at2759"/>
<dbReference type="VEuPathDB" id="TriTrypDB:TM35_000292360"/>
<protein>
    <submittedName>
        <fullName evidence="3">Translocon-associated protein subunit gamma</fullName>
    </submittedName>
</protein>
<organism evidence="3 4">
    <name type="scientific">Trypanosoma theileri</name>
    <dbReference type="NCBI Taxonomy" id="67003"/>
    <lineage>
        <taxon>Eukaryota</taxon>
        <taxon>Discoba</taxon>
        <taxon>Euglenozoa</taxon>
        <taxon>Kinetoplastea</taxon>
        <taxon>Metakinetoplastina</taxon>
        <taxon>Trypanosomatida</taxon>
        <taxon>Trypanosomatidae</taxon>
        <taxon>Trypanosoma</taxon>
    </lineage>
</organism>
<comment type="caution">
    <text evidence="3">The sequence shown here is derived from an EMBL/GenBank/DDBJ whole genome shotgun (WGS) entry which is preliminary data.</text>
</comment>
<evidence type="ECO:0000313" key="3">
    <source>
        <dbReference type="EMBL" id="ORC86354.1"/>
    </source>
</evidence>
<proteinExistence type="predicted"/>
<evidence type="ECO:0000313" key="4">
    <source>
        <dbReference type="Proteomes" id="UP000192257"/>
    </source>
</evidence>
<feature type="transmembrane region" description="Helical" evidence="2">
    <location>
        <begin position="79"/>
        <end position="99"/>
    </location>
</feature>
<dbReference type="AlphaFoldDB" id="A0A1X0NNS2"/>
<gene>
    <name evidence="3" type="ORF">TM35_000292360</name>
</gene>
<keyword evidence="2" id="KW-1133">Transmembrane helix</keyword>
<sequence>MQQQNTGSARKSEQDGKVRRTGVKLTEQDERLLEERISANTLVYPKHSLVAVAFIAAFQSVYLSHAFNGLDWSVPANLGLYVAVMLFTAYMLSQAYIVMVESEFWRRQRHYDEVPEDDKKLLHKLRLQVAVGYSLFFINSVFSVVCTTLHIYIFRHSDPRASFILSPTMTAALLWLIAQKNEETRRRRMARHK</sequence>
<feature type="region of interest" description="Disordered" evidence="1">
    <location>
        <begin position="1"/>
        <end position="21"/>
    </location>
</feature>
<dbReference type="GeneID" id="39988173"/>
<feature type="transmembrane region" description="Helical" evidence="2">
    <location>
        <begin position="49"/>
        <end position="67"/>
    </location>
</feature>
<reference evidence="3 4" key="1">
    <citation type="submission" date="2017-03" db="EMBL/GenBank/DDBJ databases">
        <title>An alternative strategy for trypanosome survival in the mammalian bloodstream revealed through genome and transcriptome analysis of the ubiquitous bovine parasite Trypanosoma (Megatrypanum) theileri.</title>
        <authorList>
            <person name="Kelly S."/>
            <person name="Ivens A."/>
            <person name="Mott A."/>
            <person name="O'Neill E."/>
            <person name="Emms D."/>
            <person name="Macleod O."/>
            <person name="Voorheis P."/>
            <person name="Matthews J."/>
            <person name="Matthews K."/>
            <person name="Carrington M."/>
        </authorList>
    </citation>
    <scope>NUCLEOTIDE SEQUENCE [LARGE SCALE GENOMIC DNA]</scope>
    <source>
        <strain evidence="3">Edinburgh</strain>
    </source>
</reference>
<keyword evidence="2" id="KW-0812">Transmembrane</keyword>
<evidence type="ECO:0000256" key="1">
    <source>
        <dbReference type="SAM" id="MobiDB-lite"/>
    </source>
</evidence>
<accession>A0A1X0NNS2</accession>
<name>A0A1X0NNS2_9TRYP</name>
<feature type="transmembrane region" description="Helical" evidence="2">
    <location>
        <begin position="160"/>
        <end position="178"/>
    </location>
</feature>
<keyword evidence="4" id="KW-1185">Reference proteome</keyword>
<feature type="transmembrane region" description="Helical" evidence="2">
    <location>
        <begin position="129"/>
        <end position="154"/>
    </location>
</feature>
<dbReference type="RefSeq" id="XP_028880420.1">
    <property type="nucleotide sequence ID" value="XM_029028393.1"/>
</dbReference>
<dbReference type="Proteomes" id="UP000192257">
    <property type="component" value="Unassembled WGS sequence"/>
</dbReference>
<evidence type="ECO:0000256" key="2">
    <source>
        <dbReference type="SAM" id="Phobius"/>
    </source>
</evidence>